<accession>A0A409VV36</accession>
<dbReference type="Proteomes" id="UP000284706">
    <property type="component" value="Unassembled WGS sequence"/>
</dbReference>
<sequence length="106" mass="11175">MPCVTSVDTTSLALNSESEVIALPPRHAGFVTADAPPSWLGRNHSLCLTSSPPPSNGERVQLPSFLARQSQPNSLTCNRRSHGVSPCLKSLRINAVTTLSAPSLLG</sequence>
<protein>
    <submittedName>
        <fullName evidence="1">Uncharacterized protein</fullName>
    </submittedName>
</protein>
<name>A0A409VV36_9AGAR</name>
<reference evidence="1 2" key="1">
    <citation type="journal article" date="2018" name="Evol. Lett.">
        <title>Horizontal gene cluster transfer increased hallucinogenic mushroom diversity.</title>
        <authorList>
            <person name="Reynolds H.T."/>
            <person name="Vijayakumar V."/>
            <person name="Gluck-Thaler E."/>
            <person name="Korotkin H.B."/>
            <person name="Matheny P.B."/>
            <person name="Slot J.C."/>
        </authorList>
    </citation>
    <scope>NUCLEOTIDE SEQUENCE [LARGE SCALE GENOMIC DNA]</scope>
    <source>
        <strain evidence="1 2">SRW20</strain>
    </source>
</reference>
<evidence type="ECO:0000313" key="1">
    <source>
        <dbReference type="EMBL" id="PPQ70124.1"/>
    </source>
</evidence>
<dbReference type="InParanoid" id="A0A409VV36"/>
<evidence type="ECO:0000313" key="2">
    <source>
        <dbReference type="Proteomes" id="UP000284706"/>
    </source>
</evidence>
<proteinExistence type="predicted"/>
<organism evidence="1 2">
    <name type="scientific">Gymnopilus dilepis</name>
    <dbReference type="NCBI Taxonomy" id="231916"/>
    <lineage>
        <taxon>Eukaryota</taxon>
        <taxon>Fungi</taxon>
        <taxon>Dikarya</taxon>
        <taxon>Basidiomycota</taxon>
        <taxon>Agaricomycotina</taxon>
        <taxon>Agaricomycetes</taxon>
        <taxon>Agaricomycetidae</taxon>
        <taxon>Agaricales</taxon>
        <taxon>Agaricineae</taxon>
        <taxon>Hymenogastraceae</taxon>
        <taxon>Gymnopilus</taxon>
    </lineage>
</organism>
<dbReference type="AlphaFoldDB" id="A0A409VV36"/>
<keyword evidence="2" id="KW-1185">Reference proteome</keyword>
<comment type="caution">
    <text evidence="1">The sequence shown here is derived from an EMBL/GenBank/DDBJ whole genome shotgun (WGS) entry which is preliminary data.</text>
</comment>
<dbReference type="EMBL" id="NHYE01005552">
    <property type="protein sequence ID" value="PPQ70124.1"/>
    <property type="molecule type" value="Genomic_DNA"/>
</dbReference>
<gene>
    <name evidence="1" type="ORF">CVT26_013408</name>
</gene>